<feature type="domain" description="SLH" evidence="4">
    <location>
        <begin position="21"/>
        <end position="84"/>
    </location>
</feature>
<dbReference type="PANTHER" id="PTHR43308">
    <property type="entry name" value="OUTER MEMBRANE PROTEIN ALPHA-RELATED"/>
    <property type="match status" value="1"/>
</dbReference>
<protein>
    <submittedName>
        <fullName evidence="5">S-layer homology domain-containing protein</fullName>
    </submittedName>
</protein>
<gene>
    <name evidence="5" type="ORF">SAMN05192532_103378</name>
</gene>
<dbReference type="Proteomes" id="UP000199516">
    <property type="component" value="Unassembled WGS sequence"/>
</dbReference>
<dbReference type="PROSITE" id="PS51272">
    <property type="entry name" value="SLH"/>
    <property type="match status" value="2"/>
</dbReference>
<dbReference type="RefSeq" id="WP_091660814.1">
    <property type="nucleotide sequence ID" value="NZ_FONT01000003.1"/>
</dbReference>
<feature type="chain" id="PRO_5011486971" evidence="3">
    <location>
        <begin position="22"/>
        <end position="505"/>
    </location>
</feature>
<dbReference type="InterPro" id="IPR051465">
    <property type="entry name" value="Cell_Envelope_Struct_Comp"/>
</dbReference>
<keyword evidence="6" id="KW-1185">Reference proteome</keyword>
<evidence type="ECO:0000256" key="3">
    <source>
        <dbReference type="SAM" id="SignalP"/>
    </source>
</evidence>
<organism evidence="5 6">
    <name type="scientific">Alteribacillus iranensis</name>
    <dbReference type="NCBI Taxonomy" id="930128"/>
    <lineage>
        <taxon>Bacteria</taxon>
        <taxon>Bacillati</taxon>
        <taxon>Bacillota</taxon>
        <taxon>Bacilli</taxon>
        <taxon>Bacillales</taxon>
        <taxon>Bacillaceae</taxon>
        <taxon>Alteribacillus</taxon>
    </lineage>
</organism>
<proteinExistence type="predicted"/>
<evidence type="ECO:0000313" key="6">
    <source>
        <dbReference type="Proteomes" id="UP000199516"/>
    </source>
</evidence>
<feature type="signal peptide" evidence="3">
    <location>
        <begin position="1"/>
        <end position="21"/>
    </location>
</feature>
<dbReference type="AlphaFoldDB" id="A0A1I2D369"/>
<feature type="domain" description="SLH" evidence="4">
    <location>
        <begin position="86"/>
        <end position="145"/>
    </location>
</feature>
<evidence type="ECO:0000313" key="5">
    <source>
        <dbReference type="EMBL" id="SFE74972.1"/>
    </source>
</evidence>
<dbReference type="PANTHER" id="PTHR43308:SF5">
    <property type="entry name" value="S-LAYER PROTEIN _ PEPTIDOGLYCAN ENDO-BETA-N-ACETYLGLUCOSAMINIDASE"/>
    <property type="match status" value="1"/>
</dbReference>
<accession>A0A1I2D369</accession>
<name>A0A1I2D369_9BACI</name>
<dbReference type="Pfam" id="PF00395">
    <property type="entry name" value="SLH"/>
    <property type="match status" value="3"/>
</dbReference>
<dbReference type="OrthoDB" id="1267107at2"/>
<sequence length="505" mass="57282">MLKKSLMGAIVFLFLAPAAMAEEGFPDVGDDFWAYENIQYLKQEGIISGYSDGTFRPNAEVKRSQVAKMLAEGLDLELENRPNPGFSDVDEDFTGYEYIAATADEGIFGGKKDGRFAPNDAMTRGQMAAVLHRAFDLPERTAADIAIADMDPGDTFYDAVEAIAKAKITTVASGETFRPYEEMTRSQFTAFLSRSVAPERFIEEEESPADEYQTYYNEQYGYTVTFPATWGDGEYFPNDPDERGKYLYDKESGMIRVYAVPHTSDEFFPPDVEIKTIELQDGKEAQYYTAQKEGIAEFSMVLTHDGLVYNISGEVHPDFFAENEEDILNVMKSLQTESDNTEEEEAKLAADSVLSTLNAKDEERFASYVHPNKGVRFSPYAYVDTTNDLQFSASEMEDLWSDSTEYVWGQYDGSGFPIELTFEEYYDEFIYDRDYIFADETSINERLGEGNTIDNSQDVYNDAVIVEYHFTHSGNFMDWSSLRLAMEEDSGSWYVVGIIHDEWTI</sequence>
<dbReference type="STRING" id="930128.SAMN05192532_103378"/>
<evidence type="ECO:0000259" key="4">
    <source>
        <dbReference type="PROSITE" id="PS51272"/>
    </source>
</evidence>
<evidence type="ECO:0000256" key="1">
    <source>
        <dbReference type="ARBA" id="ARBA00022729"/>
    </source>
</evidence>
<feature type="coiled-coil region" evidence="2">
    <location>
        <begin position="324"/>
        <end position="351"/>
    </location>
</feature>
<reference evidence="5 6" key="1">
    <citation type="submission" date="2016-10" db="EMBL/GenBank/DDBJ databases">
        <authorList>
            <person name="de Groot N.N."/>
        </authorList>
    </citation>
    <scope>NUCLEOTIDE SEQUENCE [LARGE SCALE GENOMIC DNA]</scope>
    <source>
        <strain evidence="5 6">DSM 23995</strain>
    </source>
</reference>
<dbReference type="EMBL" id="FONT01000003">
    <property type="protein sequence ID" value="SFE74972.1"/>
    <property type="molecule type" value="Genomic_DNA"/>
</dbReference>
<evidence type="ECO:0000256" key="2">
    <source>
        <dbReference type="SAM" id="Coils"/>
    </source>
</evidence>
<keyword evidence="2" id="KW-0175">Coiled coil</keyword>
<dbReference type="InterPro" id="IPR001119">
    <property type="entry name" value="SLH_dom"/>
</dbReference>
<keyword evidence="1 3" id="KW-0732">Signal</keyword>